<sequence length="120" mass="14384">MIDNTEITIDPNGANMFASDLVYEELDDKFRIKALLTAINLVTEFKNQLQELEVVYSIFEPIYKLLKINKFKKYPQNIRRHIKQLRKDLKLLRSKKLEYIVLEKKRPKPLRTYEPKIMTV</sequence>
<evidence type="ECO:0000256" key="2">
    <source>
        <dbReference type="ARBA" id="ARBA00007466"/>
    </source>
</evidence>
<dbReference type="GO" id="GO:0030490">
    <property type="term" value="P:maturation of SSU-rRNA"/>
    <property type="evidence" value="ECO:0007669"/>
    <property type="project" value="TreeGrafter"/>
</dbReference>
<evidence type="ECO:0000256" key="6">
    <source>
        <dbReference type="ARBA" id="ARBA00024695"/>
    </source>
</evidence>
<dbReference type="AlphaFoldDB" id="A0A0J7JX30"/>
<keyword evidence="4" id="KW-0698">rRNA processing</keyword>
<evidence type="ECO:0000313" key="7">
    <source>
        <dbReference type="EMBL" id="KMQ82632.1"/>
    </source>
</evidence>
<comment type="similarity">
    <text evidence="2">Belongs to the NOP14 family.</text>
</comment>
<evidence type="ECO:0000256" key="4">
    <source>
        <dbReference type="ARBA" id="ARBA00022552"/>
    </source>
</evidence>
<dbReference type="GO" id="GO:0032040">
    <property type="term" value="C:small-subunit processome"/>
    <property type="evidence" value="ECO:0007669"/>
    <property type="project" value="InterPro"/>
</dbReference>
<dbReference type="Proteomes" id="UP000036403">
    <property type="component" value="Unassembled WGS sequence"/>
</dbReference>
<evidence type="ECO:0000256" key="1">
    <source>
        <dbReference type="ARBA" id="ARBA00004604"/>
    </source>
</evidence>
<accession>A0A0J7JX30</accession>
<comment type="subcellular location">
    <subcellularLocation>
        <location evidence="1">Nucleus</location>
        <location evidence="1">Nucleolus</location>
    </subcellularLocation>
</comment>
<dbReference type="InterPro" id="IPR007276">
    <property type="entry name" value="Nop14"/>
</dbReference>
<comment type="function">
    <text evidence="6">Involved in nucleolar processing of pre-18S ribosomal RNA. Has a role in the nuclear export of 40S pre-ribosomal subunit to the cytoplasm.</text>
</comment>
<dbReference type="PaxDb" id="67767-A0A0J7JX30"/>
<dbReference type="Pfam" id="PF04147">
    <property type="entry name" value="Nop14"/>
    <property type="match status" value="1"/>
</dbReference>
<evidence type="ECO:0000313" key="8">
    <source>
        <dbReference type="Proteomes" id="UP000036403"/>
    </source>
</evidence>
<dbReference type="OrthoDB" id="441771at2759"/>
<dbReference type="PANTHER" id="PTHR23183">
    <property type="entry name" value="NOP14"/>
    <property type="match status" value="1"/>
</dbReference>
<dbReference type="STRING" id="67767.A0A0J7JX30"/>
<evidence type="ECO:0000256" key="5">
    <source>
        <dbReference type="ARBA" id="ARBA00023242"/>
    </source>
</evidence>
<reference evidence="7 8" key="1">
    <citation type="submission" date="2015-04" db="EMBL/GenBank/DDBJ databases">
        <title>Lasius niger genome sequencing.</title>
        <authorList>
            <person name="Konorov E.A."/>
            <person name="Nikitin M.A."/>
            <person name="Kirill M.V."/>
            <person name="Chang P."/>
        </authorList>
    </citation>
    <scope>NUCLEOTIDE SEQUENCE [LARGE SCALE GENOMIC DNA]</scope>
    <source>
        <tissue evidence="7">Whole</tissue>
    </source>
</reference>
<dbReference type="GO" id="GO:0030692">
    <property type="term" value="C:Noc4p-Nop14p complex"/>
    <property type="evidence" value="ECO:0007669"/>
    <property type="project" value="TreeGrafter"/>
</dbReference>
<evidence type="ECO:0000256" key="3">
    <source>
        <dbReference type="ARBA" id="ARBA00022517"/>
    </source>
</evidence>
<name>A0A0J7JX30_LASNI</name>
<organism evidence="7 8">
    <name type="scientific">Lasius niger</name>
    <name type="common">Black garden ant</name>
    <dbReference type="NCBI Taxonomy" id="67767"/>
    <lineage>
        <taxon>Eukaryota</taxon>
        <taxon>Metazoa</taxon>
        <taxon>Ecdysozoa</taxon>
        <taxon>Arthropoda</taxon>
        <taxon>Hexapoda</taxon>
        <taxon>Insecta</taxon>
        <taxon>Pterygota</taxon>
        <taxon>Neoptera</taxon>
        <taxon>Endopterygota</taxon>
        <taxon>Hymenoptera</taxon>
        <taxon>Apocrita</taxon>
        <taxon>Aculeata</taxon>
        <taxon>Formicoidea</taxon>
        <taxon>Formicidae</taxon>
        <taxon>Formicinae</taxon>
        <taxon>Lasius</taxon>
        <taxon>Lasius</taxon>
    </lineage>
</organism>
<proteinExistence type="inferred from homology"/>
<dbReference type="PANTHER" id="PTHR23183:SF0">
    <property type="entry name" value="NUCLEOLAR PROTEIN 14"/>
    <property type="match status" value="1"/>
</dbReference>
<keyword evidence="3" id="KW-0690">Ribosome biogenesis</keyword>
<comment type="caution">
    <text evidence="7">The sequence shown here is derived from an EMBL/GenBank/DDBJ whole genome shotgun (WGS) entry which is preliminary data.</text>
</comment>
<keyword evidence="8" id="KW-1185">Reference proteome</keyword>
<protein>
    <submittedName>
        <fullName evidence="7">Nucleolar protein 14-like protein</fullName>
    </submittedName>
</protein>
<gene>
    <name evidence="7" type="ORF">RF55_22306</name>
</gene>
<dbReference type="EMBL" id="LBMM01024020">
    <property type="protein sequence ID" value="KMQ82632.1"/>
    <property type="molecule type" value="Genomic_DNA"/>
</dbReference>
<keyword evidence="5" id="KW-0539">Nucleus</keyword>